<keyword evidence="15" id="KW-0479">Metal-binding</keyword>
<evidence type="ECO:0000256" key="7">
    <source>
        <dbReference type="ARBA" id="ARBA00022989"/>
    </source>
</evidence>
<dbReference type="PANTHER" id="PTHR43185:SF1">
    <property type="entry name" value="FE(2+) TRANSPORTER FEOB"/>
    <property type="match status" value="1"/>
</dbReference>
<gene>
    <name evidence="18" type="ORF">MBAV_004552</name>
</gene>
<dbReference type="Gene3D" id="3.40.50.300">
    <property type="entry name" value="P-loop containing nucleotide triphosphate hydrolases"/>
    <property type="match status" value="1"/>
</dbReference>
<dbReference type="GO" id="GO:0005525">
    <property type="term" value="F:GTP binding"/>
    <property type="evidence" value="ECO:0007669"/>
    <property type="project" value="UniProtKB-KW"/>
</dbReference>
<reference evidence="18 19" key="1">
    <citation type="submission" date="2015-02" db="EMBL/GenBank/DDBJ databases">
        <title>Single-cell genomics of uncultivated deep-branching MTB reveals a conserved set of magnetosome genes.</title>
        <authorList>
            <person name="Kolinko S."/>
            <person name="Richter M."/>
            <person name="Glockner F.O."/>
            <person name="Brachmann A."/>
            <person name="Schuler D."/>
        </authorList>
    </citation>
    <scope>NUCLEOTIDE SEQUENCE [LARGE SCALE GENOMIC DNA]</scope>
    <source>
        <strain evidence="18">TM-1</strain>
    </source>
</reference>
<evidence type="ECO:0000256" key="16">
    <source>
        <dbReference type="RuleBase" id="RU362098"/>
    </source>
</evidence>
<dbReference type="Pfam" id="PF17910">
    <property type="entry name" value="FeoB_Cyto"/>
    <property type="match status" value="1"/>
</dbReference>
<evidence type="ECO:0000256" key="8">
    <source>
        <dbReference type="ARBA" id="ARBA00023004"/>
    </source>
</evidence>
<dbReference type="NCBIfam" id="TIGR00437">
    <property type="entry name" value="feoB"/>
    <property type="match status" value="1"/>
</dbReference>
<feature type="transmembrane region" description="Helical" evidence="16">
    <location>
        <begin position="621"/>
        <end position="644"/>
    </location>
</feature>
<dbReference type="InterPro" id="IPR005225">
    <property type="entry name" value="Small_GTP-bd"/>
</dbReference>
<protein>
    <recommendedName>
        <fullName evidence="12 13">Ferrous iron transport protein B</fullName>
    </recommendedName>
</protein>
<dbReference type="Gene3D" id="1.10.287.1770">
    <property type="match status" value="1"/>
</dbReference>
<feature type="transmembrane region" description="Helical" evidence="16">
    <location>
        <begin position="348"/>
        <end position="374"/>
    </location>
</feature>
<evidence type="ECO:0000256" key="12">
    <source>
        <dbReference type="ARBA" id="ARBA00031200"/>
    </source>
</evidence>
<name>A0A0F3GRC7_9BACT</name>
<evidence type="ECO:0000256" key="2">
    <source>
        <dbReference type="ARBA" id="ARBA00022448"/>
    </source>
</evidence>
<dbReference type="InterPro" id="IPR011640">
    <property type="entry name" value="Fe2_transport_prot_B_C"/>
</dbReference>
<keyword evidence="7 16" id="KW-1133">Transmembrane helix</keyword>
<evidence type="ECO:0000256" key="13">
    <source>
        <dbReference type="NCBIfam" id="TIGR00437"/>
    </source>
</evidence>
<evidence type="ECO:0000313" key="19">
    <source>
        <dbReference type="Proteomes" id="UP000033423"/>
    </source>
</evidence>
<dbReference type="PRINTS" id="PR00326">
    <property type="entry name" value="GTP1OBG"/>
</dbReference>
<sequence length="649" mass="71942">MKEASEGNLQTRKKIAIVGLPNTGKSQVFNNLTGRYTIVANYPRSTVEVQRAVCKIQGLVYEFFDTPGINSLYPNSEEELLVRDMLLREQPDIIIQCIDANQLKQSLTLTSDLIELGIPMLISLNSIDETVKKGIYVDSMVLSNFVGVPVVEAIAVDGIGTGELVENIERAKKGRHDLRYGDIIDNGIAEIENMLPDELSYRRKIAILMLASDSAIEEHLKFFADEDVVQRLKQDVDTIRRQFNISVNRVINDKRNHWIDSVVGSVIKKQRVLPRDISQTIARLSRNLYTGVPILIAIIVFMYFMVVDVASAISGWLANKLWVPVETAINGVVPPGLLHDFLLGEYGVLSLGVANAFLTILPILTVFFLVYGVLEDVGYIPNLSVLTRRIFEKFGLSGAAIMPIVLGFSCKTMATLTTKALHTRREKYIAIFLIGFALPCSAQMGIDVSILGRMGLKSFVIAFSVLFVIEVITGLILNRFMKKEVSRGFIQELPLIRLPSPRVIIKKTYYRLYWFIKEAGPVFIAAAVLLFVADKIGLLDVIKGLLSPVVQGFLGFPIKMVDVILLTVARREVAAGVFIDLIEKGQINYVQCIVAVVFTGMFIPCFANIGAMIKELGARSAIYTVVVMSTSAVLLAGALNWALINIFKM</sequence>
<feature type="transmembrane region" description="Helical" evidence="16">
    <location>
        <begin position="428"/>
        <end position="446"/>
    </location>
</feature>
<feature type="domain" description="FeoB-type G" evidence="17">
    <location>
        <begin position="12"/>
        <end position="174"/>
    </location>
</feature>
<evidence type="ECO:0000256" key="1">
    <source>
        <dbReference type="ARBA" id="ARBA00004651"/>
    </source>
</evidence>
<feature type="transmembrane region" description="Helical" evidence="16">
    <location>
        <begin position="458"/>
        <end position="477"/>
    </location>
</feature>
<dbReference type="PANTHER" id="PTHR43185">
    <property type="entry name" value="FERROUS IRON TRANSPORT PROTEIN B"/>
    <property type="match status" value="1"/>
</dbReference>
<dbReference type="InterPro" id="IPR011642">
    <property type="entry name" value="Gate_dom"/>
</dbReference>
<dbReference type="EMBL" id="LACI01001973">
    <property type="protein sequence ID" value="KJU83258.1"/>
    <property type="molecule type" value="Genomic_DNA"/>
</dbReference>
<keyword evidence="6 14" id="KW-0547">Nucleotide-binding</keyword>
<dbReference type="InterPro" id="IPR027417">
    <property type="entry name" value="P-loop_NTPase"/>
</dbReference>
<evidence type="ECO:0000256" key="11">
    <source>
        <dbReference type="ARBA" id="ARBA00023136"/>
    </source>
</evidence>
<comment type="similarity">
    <text evidence="16">Belongs to the TRAFAC class TrmE-Era-EngA-EngB-Septin-like GTPase superfamily. FeoB GTPase (TC 9.A.8) family.</text>
</comment>
<accession>A0A0F3GRC7</accession>
<feature type="binding site" evidence="14">
    <location>
        <begin position="65"/>
        <end position="68"/>
    </location>
    <ligand>
        <name>GTP</name>
        <dbReference type="ChEBI" id="CHEBI:37565"/>
        <label>1</label>
    </ligand>
</feature>
<evidence type="ECO:0000256" key="10">
    <source>
        <dbReference type="ARBA" id="ARBA00023134"/>
    </source>
</evidence>
<keyword evidence="4 16" id="KW-0410">Iron transport</keyword>
<dbReference type="InterPro" id="IPR041069">
    <property type="entry name" value="FeoB_Cyto"/>
</dbReference>
<feature type="transmembrane region" description="Helical" evidence="16">
    <location>
        <begin position="512"/>
        <end position="533"/>
    </location>
</feature>
<dbReference type="InterPro" id="IPR006073">
    <property type="entry name" value="GTP-bd"/>
</dbReference>
<comment type="caution">
    <text evidence="18">The sequence shown here is derived from an EMBL/GenBank/DDBJ whole genome shotgun (WGS) entry which is preliminary data.</text>
</comment>
<comment type="subcellular location">
    <subcellularLocation>
        <location evidence="16">Cell inner membrane</location>
        <topology evidence="16">Multi-pass membrane protein</topology>
    </subcellularLocation>
    <subcellularLocation>
        <location evidence="1">Cell membrane</location>
        <topology evidence="1">Multi-pass membrane protein</topology>
    </subcellularLocation>
</comment>
<evidence type="ECO:0000256" key="9">
    <source>
        <dbReference type="ARBA" id="ARBA00023065"/>
    </source>
</evidence>
<evidence type="ECO:0000313" key="18">
    <source>
        <dbReference type="EMBL" id="KJU83258.1"/>
    </source>
</evidence>
<dbReference type="Proteomes" id="UP000033423">
    <property type="component" value="Unassembled WGS sequence"/>
</dbReference>
<keyword evidence="2 16" id="KW-0813">Transport</keyword>
<dbReference type="InterPro" id="IPR050860">
    <property type="entry name" value="FeoB_GTPase"/>
</dbReference>
<dbReference type="Pfam" id="PF07670">
    <property type="entry name" value="Gate"/>
    <property type="match status" value="2"/>
</dbReference>
<feature type="binding site" evidence="14">
    <location>
        <begin position="19"/>
        <end position="26"/>
    </location>
    <ligand>
        <name>GTP</name>
        <dbReference type="ChEBI" id="CHEBI:37565"/>
        <label>1</label>
    </ligand>
</feature>
<keyword evidence="3" id="KW-1003">Cell membrane</keyword>
<evidence type="ECO:0000256" key="5">
    <source>
        <dbReference type="ARBA" id="ARBA00022692"/>
    </source>
</evidence>
<feature type="binding site" evidence="15">
    <location>
        <position position="30"/>
    </location>
    <ligand>
        <name>Mg(2+)</name>
        <dbReference type="ChEBI" id="CHEBI:18420"/>
        <label>2</label>
    </ligand>
</feature>
<dbReference type="NCBIfam" id="TIGR00231">
    <property type="entry name" value="small_GTP"/>
    <property type="match status" value="1"/>
</dbReference>
<dbReference type="SUPFAM" id="SSF52540">
    <property type="entry name" value="P-loop containing nucleoside triphosphate hydrolases"/>
    <property type="match status" value="1"/>
</dbReference>
<evidence type="ECO:0000256" key="3">
    <source>
        <dbReference type="ARBA" id="ARBA00022475"/>
    </source>
</evidence>
<evidence type="ECO:0000256" key="4">
    <source>
        <dbReference type="ARBA" id="ARBA00022496"/>
    </source>
</evidence>
<keyword evidence="15" id="KW-0460">Magnesium</keyword>
<dbReference type="GO" id="GO:0015093">
    <property type="term" value="F:ferrous iron transmembrane transporter activity"/>
    <property type="evidence" value="ECO:0007669"/>
    <property type="project" value="UniProtKB-UniRule"/>
</dbReference>
<dbReference type="Pfam" id="PF07664">
    <property type="entry name" value="FeoB_C"/>
    <property type="match status" value="1"/>
</dbReference>
<organism evidence="18 19">
    <name type="scientific">Candidatus Magnetobacterium bavaricum</name>
    <dbReference type="NCBI Taxonomy" id="29290"/>
    <lineage>
        <taxon>Bacteria</taxon>
        <taxon>Pseudomonadati</taxon>
        <taxon>Nitrospirota</taxon>
        <taxon>Thermodesulfovibrionia</taxon>
        <taxon>Thermodesulfovibrionales</taxon>
        <taxon>Candidatus Magnetobacteriaceae</taxon>
        <taxon>Candidatus Magnetobacterium</taxon>
    </lineage>
</organism>
<proteinExistence type="inferred from homology"/>
<keyword evidence="9" id="KW-0406">Ion transport</keyword>
<feature type="binding site" evidence="14">
    <location>
        <begin position="125"/>
        <end position="128"/>
    </location>
    <ligand>
        <name>GTP</name>
        <dbReference type="ChEBI" id="CHEBI:37565"/>
        <label>1</label>
    </ligand>
</feature>
<keyword evidence="10 14" id="KW-0342">GTP-binding</keyword>
<feature type="transmembrane region" description="Helical" evidence="16">
    <location>
        <begin position="394"/>
        <end position="416"/>
    </location>
</feature>
<comment type="function">
    <text evidence="16">Probable transporter of a GTP-driven Fe(2+) uptake system.</text>
</comment>
<feature type="binding site" evidence="15">
    <location>
        <position position="34"/>
    </location>
    <ligand>
        <name>Mg(2+)</name>
        <dbReference type="ChEBI" id="CHEBI:18420"/>
        <label>2</label>
    </ligand>
</feature>
<feature type="transmembrane region" description="Helical" evidence="16">
    <location>
        <begin position="589"/>
        <end position="609"/>
    </location>
</feature>
<dbReference type="Pfam" id="PF02421">
    <property type="entry name" value="FeoB_N"/>
    <property type="match status" value="1"/>
</dbReference>
<dbReference type="InterPro" id="IPR003373">
    <property type="entry name" value="Fe2_transport_prot-B"/>
</dbReference>
<dbReference type="PATRIC" id="fig|29290.4.peg.6047"/>
<feature type="binding site" evidence="15">
    <location>
        <position position="33"/>
    </location>
    <ligand>
        <name>Mg(2+)</name>
        <dbReference type="ChEBI" id="CHEBI:18420"/>
        <label>2</label>
    </ligand>
</feature>
<dbReference type="PROSITE" id="PS51711">
    <property type="entry name" value="G_FEOB"/>
    <property type="match status" value="1"/>
</dbReference>
<dbReference type="InterPro" id="IPR030389">
    <property type="entry name" value="G_FEOB_dom"/>
</dbReference>
<keyword evidence="11 16" id="KW-0472">Membrane</keyword>
<feature type="transmembrane region" description="Helical" evidence="16">
    <location>
        <begin position="288"/>
        <end position="310"/>
    </location>
</feature>
<dbReference type="GO" id="GO:0005886">
    <property type="term" value="C:plasma membrane"/>
    <property type="evidence" value="ECO:0007669"/>
    <property type="project" value="UniProtKB-SubCell"/>
</dbReference>
<keyword evidence="19" id="KW-1185">Reference proteome</keyword>
<evidence type="ECO:0000259" key="17">
    <source>
        <dbReference type="PROSITE" id="PS51711"/>
    </source>
</evidence>
<evidence type="ECO:0000256" key="15">
    <source>
        <dbReference type="PIRSR" id="PIRSR603373-2"/>
    </source>
</evidence>
<dbReference type="GO" id="GO:0046872">
    <property type="term" value="F:metal ion binding"/>
    <property type="evidence" value="ECO:0007669"/>
    <property type="project" value="UniProtKB-KW"/>
</dbReference>
<evidence type="ECO:0000256" key="14">
    <source>
        <dbReference type="PIRSR" id="PIRSR603373-1"/>
    </source>
</evidence>
<feature type="transmembrane region" description="Helical" evidence="16">
    <location>
        <begin position="545"/>
        <end position="568"/>
    </location>
</feature>
<keyword evidence="8 16" id="KW-0408">Iron</keyword>
<dbReference type="AlphaFoldDB" id="A0A0F3GRC7"/>
<evidence type="ECO:0000256" key="6">
    <source>
        <dbReference type="ARBA" id="ARBA00022741"/>
    </source>
</evidence>
<keyword evidence="5 16" id="KW-0812">Transmembrane</keyword>